<accession>A0A0N1JPE3</accession>
<dbReference type="EMBL" id="LGLN01000033">
    <property type="protein sequence ID" value="KPC32995.1"/>
    <property type="molecule type" value="Genomic_DNA"/>
</dbReference>
<dbReference type="AlphaFoldDB" id="A0A0N1JPE3"/>
<reference evidence="2 3" key="1">
    <citation type="submission" date="2015-07" db="EMBL/GenBank/DDBJ databases">
        <authorList>
            <person name="Noorani M."/>
        </authorList>
    </citation>
    <scope>NUCLEOTIDE SEQUENCE [LARGE SCALE GENOMIC DNA]</scope>
    <source>
        <strain evidence="2 3">0788_9</strain>
    </source>
</reference>
<dbReference type="Proteomes" id="UP000037891">
    <property type="component" value="Unassembled WGS sequence"/>
</dbReference>
<feature type="transmembrane region" description="Helical" evidence="1">
    <location>
        <begin position="165"/>
        <end position="185"/>
    </location>
</feature>
<feature type="transmembrane region" description="Helical" evidence="1">
    <location>
        <begin position="197"/>
        <end position="215"/>
    </location>
</feature>
<comment type="caution">
    <text evidence="2">The sequence shown here is derived from an EMBL/GenBank/DDBJ whole genome shotgun (WGS) entry which is preliminary data.</text>
</comment>
<sequence length="241" mass="26943">MTQEIDQYLQIVADIEQAYKTAVKENREQHQSSKAYKIDTRVFWFGMIAPSIVAVLIAPFSLIASLSWTAYVSWGLIGVSYLVLLIYPLLGMWLYRDSIRKVLTAPFASLMQANVKTIMQIDAQYLPKLVSLPCDTLKLGIVELKNERSALEKRTHLVTGAIEKIGIFPGLLALAVGLTALSKTLSSAGIMTARLDWVFALAGANIIFYFMCAYSQIMMSRYERMVALTELAIERKNSQSS</sequence>
<proteinExistence type="predicted"/>
<evidence type="ECO:0000256" key="1">
    <source>
        <dbReference type="SAM" id="Phobius"/>
    </source>
</evidence>
<keyword evidence="1" id="KW-1133">Transmembrane helix</keyword>
<keyword evidence="1" id="KW-0812">Transmembrane</keyword>
<reference evidence="2 3" key="2">
    <citation type="submission" date="2015-10" db="EMBL/GenBank/DDBJ databases">
        <title>Comparative genomics and high-throughput reverse genetic screens identify a new phytobacterial MAMP and an Arabidopsis receptor required for immune elicitation.</title>
        <authorList>
            <person name="Mott G.A."/>
            <person name="Thakur S."/>
            <person name="Wang P.W."/>
            <person name="Desveaux D."/>
            <person name="Guttman D.S."/>
        </authorList>
    </citation>
    <scope>NUCLEOTIDE SEQUENCE [LARGE SCALE GENOMIC DNA]</scope>
    <source>
        <strain evidence="2 3">0788_9</strain>
    </source>
</reference>
<evidence type="ECO:0000313" key="2">
    <source>
        <dbReference type="EMBL" id="KPC32995.1"/>
    </source>
</evidence>
<feature type="transmembrane region" description="Helical" evidence="1">
    <location>
        <begin position="42"/>
        <end position="65"/>
    </location>
</feature>
<gene>
    <name evidence="2" type="ORF">ABJ99_1848</name>
</gene>
<feature type="transmembrane region" description="Helical" evidence="1">
    <location>
        <begin position="71"/>
        <end position="95"/>
    </location>
</feature>
<keyword evidence="1" id="KW-0472">Membrane</keyword>
<evidence type="ECO:0000313" key="3">
    <source>
        <dbReference type="Proteomes" id="UP000037891"/>
    </source>
</evidence>
<protein>
    <submittedName>
        <fullName evidence="2">Uncharacterized protein</fullName>
    </submittedName>
</protein>
<name>A0A0N1JPE3_PSESX</name>
<dbReference type="PATRIC" id="fig|81035.3.peg.1999"/>
<organism evidence="2 3">
    <name type="scientific">Pseudomonas syringae pv. cilantro</name>
    <dbReference type="NCBI Taxonomy" id="81035"/>
    <lineage>
        <taxon>Bacteria</taxon>
        <taxon>Pseudomonadati</taxon>
        <taxon>Pseudomonadota</taxon>
        <taxon>Gammaproteobacteria</taxon>
        <taxon>Pseudomonadales</taxon>
        <taxon>Pseudomonadaceae</taxon>
        <taxon>Pseudomonas</taxon>
        <taxon>Pseudomonas syringae</taxon>
    </lineage>
</organism>